<accession>A0ABU6QA90</accession>
<gene>
    <name evidence="2" type="ORF">PIB30_020942</name>
</gene>
<dbReference type="Proteomes" id="UP001341840">
    <property type="component" value="Unassembled WGS sequence"/>
</dbReference>
<comment type="caution">
    <text evidence="2">The sequence shown here is derived from an EMBL/GenBank/DDBJ whole genome shotgun (WGS) entry which is preliminary data.</text>
</comment>
<reference evidence="2 3" key="1">
    <citation type="journal article" date="2023" name="Plants (Basel)">
        <title>Bridging the Gap: Combining Genomics and Transcriptomics Approaches to Understand Stylosanthes scabra, an Orphan Legume from the Brazilian Caatinga.</title>
        <authorList>
            <person name="Ferreira-Neto J.R.C."/>
            <person name="da Silva M.D."/>
            <person name="Binneck E."/>
            <person name="de Melo N.F."/>
            <person name="da Silva R.H."/>
            <person name="de Melo A.L.T.M."/>
            <person name="Pandolfi V."/>
            <person name="Bustamante F.O."/>
            <person name="Brasileiro-Vidal A.C."/>
            <person name="Benko-Iseppon A.M."/>
        </authorList>
    </citation>
    <scope>NUCLEOTIDE SEQUENCE [LARGE SCALE GENOMIC DNA]</scope>
    <source>
        <tissue evidence="2">Leaves</tissue>
    </source>
</reference>
<name>A0ABU6QA90_9FABA</name>
<feature type="region of interest" description="Disordered" evidence="1">
    <location>
        <begin position="43"/>
        <end position="69"/>
    </location>
</feature>
<evidence type="ECO:0000256" key="1">
    <source>
        <dbReference type="SAM" id="MobiDB-lite"/>
    </source>
</evidence>
<proteinExistence type="predicted"/>
<organism evidence="2 3">
    <name type="scientific">Stylosanthes scabra</name>
    <dbReference type="NCBI Taxonomy" id="79078"/>
    <lineage>
        <taxon>Eukaryota</taxon>
        <taxon>Viridiplantae</taxon>
        <taxon>Streptophyta</taxon>
        <taxon>Embryophyta</taxon>
        <taxon>Tracheophyta</taxon>
        <taxon>Spermatophyta</taxon>
        <taxon>Magnoliopsida</taxon>
        <taxon>eudicotyledons</taxon>
        <taxon>Gunneridae</taxon>
        <taxon>Pentapetalae</taxon>
        <taxon>rosids</taxon>
        <taxon>fabids</taxon>
        <taxon>Fabales</taxon>
        <taxon>Fabaceae</taxon>
        <taxon>Papilionoideae</taxon>
        <taxon>50 kb inversion clade</taxon>
        <taxon>dalbergioids sensu lato</taxon>
        <taxon>Dalbergieae</taxon>
        <taxon>Pterocarpus clade</taxon>
        <taxon>Stylosanthes</taxon>
    </lineage>
</organism>
<protein>
    <submittedName>
        <fullName evidence="2">Uncharacterized protein</fullName>
    </submittedName>
</protein>
<keyword evidence="3" id="KW-1185">Reference proteome</keyword>
<dbReference type="EMBL" id="JASCZI010000068">
    <property type="protein sequence ID" value="MED6108169.1"/>
    <property type="molecule type" value="Genomic_DNA"/>
</dbReference>
<sequence length="102" mass="11533">MFGWYLSFEPNELLGYSSACETRPGDGAIGDVDRGRGYLAPKFHRRSPDRASQEEWTGAPGGPPERTLRRSTSAKYLRLWSEKGNLAYLWMTSPFYSVALCH</sequence>
<evidence type="ECO:0000313" key="2">
    <source>
        <dbReference type="EMBL" id="MED6108169.1"/>
    </source>
</evidence>
<evidence type="ECO:0000313" key="3">
    <source>
        <dbReference type="Proteomes" id="UP001341840"/>
    </source>
</evidence>